<dbReference type="InterPro" id="IPR000010">
    <property type="entry name" value="Cystatin_dom"/>
</dbReference>
<comment type="similarity">
    <text evidence="1">Belongs to the cystatin family.</text>
</comment>
<proteinExistence type="inferred from homology"/>
<dbReference type="Gene3D" id="3.10.450.10">
    <property type="match status" value="2"/>
</dbReference>
<reference evidence="6 7" key="1">
    <citation type="journal article" date="2021" name="BMC Biol.">
        <title>Horizontally acquired antibacterial genes associated with adaptive radiation of ladybird beetles.</title>
        <authorList>
            <person name="Li H.S."/>
            <person name="Tang X.F."/>
            <person name="Huang Y.H."/>
            <person name="Xu Z.Y."/>
            <person name="Chen M.L."/>
            <person name="Du X.Y."/>
            <person name="Qiu B.Y."/>
            <person name="Chen P.T."/>
            <person name="Zhang W."/>
            <person name="Slipinski A."/>
            <person name="Escalona H.E."/>
            <person name="Waterhouse R.M."/>
            <person name="Zwick A."/>
            <person name="Pang H."/>
        </authorList>
    </citation>
    <scope>NUCLEOTIDE SEQUENCE [LARGE SCALE GENOMIC DNA]</scope>
    <source>
        <strain evidence="6">SYSU2018</strain>
    </source>
</reference>
<dbReference type="SUPFAM" id="SSF54403">
    <property type="entry name" value="Cystatin/monellin"/>
    <property type="match status" value="2"/>
</dbReference>
<evidence type="ECO:0000313" key="7">
    <source>
        <dbReference type="Proteomes" id="UP001516400"/>
    </source>
</evidence>
<dbReference type="GO" id="GO:0004869">
    <property type="term" value="F:cysteine-type endopeptidase inhibitor activity"/>
    <property type="evidence" value="ECO:0007669"/>
    <property type="project" value="UniProtKB-KW"/>
</dbReference>
<dbReference type="EMBL" id="JABFTP020000185">
    <property type="protein sequence ID" value="KAL3288511.1"/>
    <property type="molecule type" value="Genomic_DNA"/>
</dbReference>
<evidence type="ECO:0000256" key="3">
    <source>
        <dbReference type="ARBA" id="ARBA00022704"/>
    </source>
</evidence>
<keyword evidence="7" id="KW-1185">Reference proteome</keyword>
<accession>A0ABD2PBZ8</accession>
<feature type="domain" description="Cystatin" evidence="5">
    <location>
        <begin position="89"/>
        <end position="170"/>
    </location>
</feature>
<dbReference type="PANTHER" id="PTHR46186">
    <property type="entry name" value="CYSTATIN"/>
    <property type="match status" value="1"/>
</dbReference>
<evidence type="ECO:0000256" key="2">
    <source>
        <dbReference type="ARBA" id="ARBA00022690"/>
    </source>
</evidence>
<keyword evidence="3" id="KW-0789">Thiol protease inhibitor</keyword>
<comment type="caution">
    <text evidence="6">The sequence shown here is derived from an EMBL/GenBank/DDBJ whole genome shotgun (WGS) entry which is preliminary data.</text>
</comment>
<evidence type="ECO:0000256" key="4">
    <source>
        <dbReference type="SAM" id="MobiDB-lite"/>
    </source>
</evidence>
<dbReference type="Pfam" id="PF00031">
    <property type="entry name" value="Cystatin"/>
    <property type="match status" value="2"/>
</dbReference>
<keyword evidence="2" id="KW-0646">Protease inhibitor</keyword>
<feature type="compositionally biased region" description="Basic and acidic residues" evidence="4">
    <location>
        <begin position="179"/>
        <end position="190"/>
    </location>
</feature>
<dbReference type="PANTHER" id="PTHR46186:SF2">
    <property type="entry name" value="CYSTATIN"/>
    <property type="match status" value="1"/>
</dbReference>
<protein>
    <recommendedName>
        <fullName evidence="5">Cystatin domain-containing protein</fullName>
    </recommendedName>
</protein>
<organism evidence="6 7">
    <name type="scientific">Cryptolaemus montrouzieri</name>
    <dbReference type="NCBI Taxonomy" id="559131"/>
    <lineage>
        <taxon>Eukaryota</taxon>
        <taxon>Metazoa</taxon>
        <taxon>Ecdysozoa</taxon>
        <taxon>Arthropoda</taxon>
        <taxon>Hexapoda</taxon>
        <taxon>Insecta</taxon>
        <taxon>Pterygota</taxon>
        <taxon>Neoptera</taxon>
        <taxon>Endopterygota</taxon>
        <taxon>Coleoptera</taxon>
        <taxon>Polyphaga</taxon>
        <taxon>Cucujiformia</taxon>
        <taxon>Coccinelloidea</taxon>
        <taxon>Coccinellidae</taxon>
        <taxon>Scymninae</taxon>
        <taxon>Scymnini</taxon>
        <taxon>Cryptolaemus</taxon>
    </lineage>
</organism>
<dbReference type="AlphaFoldDB" id="A0ABD2PBZ8"/>
<gene>
    <name evidence="6" type="ORF">HHI36_002952</name>
</gene>
<sequence length="286" mass="32085">MVDDNGQPIIVSSTFQEVLATEDQPISLGTDTAVDQAFTKENDDIVSHSVGISEKSSATPVTDREVNDQIRLDRLPRSVVNSEKFTHEEKASIQEIADFVASTLDLIDDDNYKRVVLQIINAKKIRSGGLFLNMNLRIGISKCGENENSENCKKNLLDDLTKFCKVQVSINEDFKNPKVVKSHCENERRNPQKSNRTSSERHKRSLVGGKQKLSLRDPKVNQYLGEAVNYMNRKLSDGDTQLEITKVLSASSQVVSGMSYDFKVEMSNFVTKIQSTHAKILPRFAM</sequence>
<dbReference type="Proteomes" id="UP001516400">
    <property type="component" value="Unassembled WGS sequence"/>
</dbReference>
<dbReference type="CDD" id="cd00042">
    <property type="entry name" value="CY"/>
    <property type="match status" value="1"/>
</dbReference>
<dbReference type="InterPro" id="IPR046350">
    <property type="entry name" value="Cystatin_sf"/>
</dbReference>
<evidence type="ECO:0000313" key="6">
    <source>
        <dbReference type="EMBL" id="KAL3288511.1"/>
    </source>
</evidence>
<feature type="domain" description="Cystatin" evidence="5">
    <location>
        <begin position="208"/>
        <end position="268"/>
    </location>
</feature>
<evidence type="ECO:0000256" key="1">
    <source>
        <dbReference type="ARBA" id="ARBA00009403"/>
    </source>
</evidence>
<feature type="region of interest" description="Disordered" evidence="4">
    <location>
        <begin position="179"/>
        <end position="211"/>
    </location>
</feature>
<evidence type="ECO:0000259" key="5">
    <source>
        <dbReference type="Pfam" id="PF00031"/>
    </source>
</evidence>
<name>A0ABD2PBZ8_9CUCU</name>